<sequence length="178" mass="20970">MRIHCRKKYSKSLYEYTSCKNMRRTHCAGNTRLTLEDAKKIAFNRNGQCFSEKYVNSQSSLLWCCNKGHTWFAKLNHIKDGKAWCPYCSKYTRENLCREIISKYLGPPSKIRRLDFLKTLKHPRGLELDIPYYDYGFAIEIHGPQHEKYHIFFHKGDPNNFINGISSRMNCAKKTGLF</sequence>
<comment type="caution">
    <text evidence="1">The sequence shown here is derived from an EMBL/GenBank/DDBJ whole genome shotgun (WGS) entry which is preliminary data.</text>
</comment>
<evidence type="ECO:0000313" key="2">
    <source>
        <dbReference type="Proteomes" id="UP000266861"/>
    </source>
</evidence>
<evidence type="ECO:0000313" key="1">
    <source>
        <dbReference type="EMBL" id="RHZ78177.1"/>
    </source>
</evidence>
<evidence type="ECO:0008006" key="3">
    <source>
        <dbReference type="Google" id="ProtNLM"/>
    </source>
</evidence>
<reference evidence="1 2" key="1">
    <citation type="submission" date="2018-08" db="EMBL/GenBank/DDBJ databases">
        <title>Genome and evolution of the arbuscular mycorrhizal fungus Diversispora epigaea (formerly Glomus versiforme) and its bacterial endosymbionts.</title>
        <authorList>
            <person name="Sun X."/>
            <person name="Fei Z."/>
            <person name="Harrison M."/>
        </authorList>
    </citation>
    <scope>NUCLEOTIDE SEQUENCE [LARGE SCALE GENOMIC DNA]</scope>
    <source>
        <strain evidence="1 2">IT104</strain>
    </source>
</reference>
<dbReference type="Proteomes" id="UP000266861">
    <property type="component" value="Unassembled WGS sequence"/>
</dbReference>
<dbReference type="OrthoDB" id="2419021at2759"/>
<gene>
    <name evidence="1" type="ORF">Glove_166g274</name>
</gene>
<name>A0A397IT83_9GLOM</name>
<protein>
    <recommendedName>
        <fullName evidence="3">Zinc-ribbon domain-containing protein</fullName>
    </recommendedName>
</protein>
<proteinExistence type="predicted"/>
<dbReference type="EMBL" id="PQFF01000156">
    <property type="protein sequence ID" value="RHZ78177.1"/>
    <property type="molecule type" value="Genomic_DNA"/>
</dbReference>
<keyword evidence="2" id="KW-1185">Reference proteome</keyword>
<dbReference type="AlphaFoldDB" id="A0A397IT83"/>
<organism evidence="1 2">
    <name type="scientific">Diversispora epigaea</name>
    <dbReference type="NCBI Taxonomy" id="1348612"/>
    <lineage>
        <taxon>Eukaryota</taxon>
        <taxon>Fungi</taxon>
        <taxon>Fungi incertae sedis</taxon>
        <taxon>Mucoromycota</taxon>
        <taxon>Glomeromycotina</taxon>
        <taxon>Glomeromycetes</taxon>
        <taxon>Diversisporales</taxon>
        <taxon>Diversisporaceae</taxon>
        <taxon>Diversispora</taxon>
    </lineage>
</organism>
<accession>A0A397IT83</accession>